<evidence type="ECO:0000259" key="1">
    <source>
        <dbReference type="Pfam" id="PF21979"/>
    </source>
</evidence>
<accession>A0A6M8BJZ2</accession>
<organism evidence="2 3">
    <name type="scientific">Thermoleptolyngbya sichuanensis A183</name>
    <dbReference type="NCBI Taxonomy" id="2737172"/>
    <lineage>
        <taxon>Bacteria</taxon>
        <taxon>Bacillati</taxon>
        <taxon>Cyanobacteriota</taxon>
        <taxon>Cyanophyceae</taxon>
        <taxon>Oculatellales</taxon>
        <taxon>Oculatellaceae</taxon>
        <taxon>Thermoleptolyngbya</taxon>
        <taxon>Thermoleptolyngbya sichuanensis</taxon>
    </lineage>
</organism>
<dbReference type="Gene3D" id="2.30.30.100">
    <property type="match status" value="1"/>
</dbReference>
<name>A0A6M8BJZ2_9CYAN</name>
<gene>
    <name evidence="2" type="ORF">HPC62_22225</name>
</gene>
<sequence length="71" mass="8441">MSIELETGLPSVRQIQTLIREEREVELKLITNDLITGKMRWQDQHCICVVDHYDQQTVIWRSAIVYMKPKL</sequence>
<proteinExistence type="predicted"/>
<dbReference type="AlphaFoldDB" id="A0A6M8BJZ2"/>
<feature type="domain" description="Hfq-related" evidence="1">
    <location>
        <begin position="9"/>
        <end position="69"/>
    </location>
</feature>
<protein>
    <submittedName>
        <fullName evidence="2">RNA-binding protein hfq</fullName>
    </submittedName>
</protein>
<keyword evidence="3" id="KW-1185">Reference proteome</keyword>
<dbReference type="NCBIfam" id="NF047718">
    <property type="entry name" value="Hfq_rel_Cyano"/>
    <property type="match status" value="1"/>
</dbReference>
<dbReference type="InterPro" id="IPR053840">
    <property type="entry name" value="Hfq_1"/>
</dbReference>
<dbReference type="Pfam" id="PF21979">
    <property type="entry name" value="Hfq_1"/>
    <property type="match status" value="1"/>
</dbReference>
<dbReference type="EMBL" id="CP053661">
    <property type="protein sequence ID" value="QKD84540.1"/>
    <property type="molecule type" value="Genomic_DNA"/>
</dbReference>
<evidence type="ECO:0000313" key="3">
    <source>
        <dbReference type="Proteomes" id="UP000505210"/>
    </source>
</evidence>
<dbReference type="SUPFAM" id="SSF50182">
    <property type="entry name" value="Sm-like ribonucleoproteins"/>
    <property type="match status" value="1"/>
</dbReference>
<dbReference type="InterPro" id="IPR010920">
    <property type="entry name" value="LSM_dom_sf"/>
</dbReference>
<dbReference type="RefSeq" id="WP_172358562.1">
    <property type="nucleotide sequence ID" value="NZ_CP053661.1"/>
</dbReference>
<reference evidence="2 3" key="1">
    <citation type="submission" date="2020-05" db="EMBL/GenBank/DDBJ databases">
        <title>Complete genome sequence of of a novel Thermoleptolyngbya strain isolated from hot springs of Ganzi, Sichuan China.</title>
        <authorList>
            <person name="Tang J."/>
            <person name="Daroch M."/>
            <person name="Li L."/>
            <person name="Waleron K."/>
            <person name="Waleron M."/>
            <person name="Waleron M."/>
        </authorList>
    </citation>
    <scope>NUCLEOTIDE SEQUENCE [LARGE SCALE GENOMIC DNA]</scope>
    <source>
        <strain evidence="2 3">PKUAC-SCTA183</strain>
    </source>
</reference>
<evidence type="ECO:0000313" key="2">
    <source>
        <dbReference type="EMBL" id="QKD84540.1"/>
    </source>
</evidence>
<dbReference type="KEGG" id="theu:HPC62_22225"/>
<dbReference type="Proteomes" id="UP000505210">
    <property type="component" value="Chromosome"/>
</dbReference>